<reference evidence="2 3" key="1">
    <citation type="submission" date="2019-05" db="EMBL/GenBank/DDBJ databases">
        <title>Mikania micrantha, genome provides insights into the molecular mechanism of rapid growth.</title>
        <authorList>
            <person name="Liu B."/>
        </authorList>
    </citation>
    <scope>NUCLEOTIDE SEQUENCE [LARGE SCALE GENOMIC DNA]</scope>
    <source>
        <strain evidence="2">NLD-2019</strain>
        <tissue evidence="2">Leaf</tissue>
    </source>
</reference>
<dbReference type="OrthoDB" id="894015at2759"/>
<evidence type="ECO:0000256" key="1">
    <source>
        <dbReference type="SAM" id="SignalP"/>
    </source>
</evidence>
<accession>A0A5N6PUC7</accession>
<comment type="caution">
    <text evidence="2">The sequence shown here is derived from an EMBL/GenBank/DDBJ whole genome shotgun (WGS) entry which is preliminary data.</text>
</comment>
<organism evidence="2 3">
    <name type="scientific">Mikania micrantha</name>
    <name type="common">bitter vine</name>
    <dbReference type="NCBI Taxonomy" id="192012"/>
    <lineage>
        <taxon>Eukaryota</taxon>
        <taxon>Viridiplantae</taxon>
        <taxon>Streptophyta</taxon>
        <taxon>Embryophyta</taxon>
        <taxon>Tracheophyta</taxon>
        <taxon>Spermatophyta</taxon>
        <taxon>Magnoliopsida</taxon>
        <taxon>eudicotyledons</taxon>
        <taxon>Gunneridae</taxon>
        <taxon>Pentapetalae</taxon>
        <taxon>asterids</taxon>
        <taxon>campanulids</taxon>
        <taxon>Asterales</taxon>
        <taxon>Asteraceae</taxon>
        <taxon>Asteroideae</taxon>
        <taxon>Heliantheae alliance</taxon>
        <taxon>Eupatorieae</taxon>
        <taxon>Mikania</taxon>
    </lineage>
</organism>
<name>A0A5N6PUC7_9ASTR</name>
<evidence type="ECO:0000313" key="2">
    <source>
        <dbReference type="EMBL" id="KAD7116697.1"/>
    </source>
</evidence>
<feature type="chain" id="PRO_5024433494" evidence="1">
    <location>
        <begin position="20"/>
        <end position="128"/>
    </location>
</feature>
<sequence length="128" mass="14464">MKIKIVFLVLLSLSRFINSVSVNGNEVLSSPDLAHGHEQWLVFHAMPRKLMLNPKVESIENKDLVSYNDDLSGESHIRGGEELPTTTSSKVSIQERSYPTHVFTMDYSPVRRRRPVHNKLLPTATPSP</sequence>
<proteinExistence type="predicted"/>
<dbReference type="EMBL" id="SZYD01000002">
    <property type="protein sequence ID" value="KAD7116697.1"/>
    <property type="molecule type" value="Genomic_DNA"/>
</dbReference>
<keyword evidence="1" id="KW-0732">Signal</keyword>
<feature type="signal peptide" evidence="1">
    <location>
        <begin position="1"/>
        <end position="19"/>
    </location>
</feature>
<gene>
    <name evidence="2" type="ORF">E3N88_03965</name>
</gene>
<keyword evidence="3" id="KW-1185">Reference proteome</keyword>
<dbReference type="Proteomes" id="UP000326396">
    <property type="component" value="Linkage Group LG10"/>
</dbReference>
<evidence type="ECO:0000313" key="3">
    <source>
        <dbReference type="Proteomes" id="UP000326396"/>
    </source>
</evidence>
<protein>
    <submittedName>
        <fullName evidence="2">Uncharacterized protein</fullName>
    </submittedName>
</protein>
<dbReference type="AlphaFoldDB" id="A0A5N6PUC7"/>